<keyword evidence="3" id="KW-1185">Reference proteome</keyword>
<name>A0A0B0NDU2_GOSAR</name>
<organism evidence="1 3">
    <name type="scientific">Gossypium arboreum</name>
    <name type="common">Tree cotton</name>
    <name type="synonym">Gossypium nanking</name>
    <dbReference type="NCBI Taxonomy" id="29729"/>
    <lineage>
        <taxon>Eukaryota</taxon>
        <taxon>Viridiplantae</taxon>
        <taxon>Streptophyta</taxon>
        <taxon>Embryophyta</taxon>
        <taxon>Tracheophyta</taxon>
        <taxon>Spermatophyta</taxon>
        <taxon>Magnoliopsida</taxon>
        <taxon>eudicotyledons</taxon>
        <taxon>Gunneridae</taxon>
        <taxon>Pentapetalae</taxon>
        <taxon>rosids</taxon>
        <taxon>malvids</taxon>
        <taxon>Malvales</taxon>
        <taxon>Malvaceae</taxon>
        <taxon>Malvoideae</taxon>
        <taxon>Gossypium</taxon>
    </lineage>
</organism>
<dbReference type="AlphaFoldDB" id="A0A0B0NDU2"/>
<dbReference type="Proteomes" id="UP000032142">
    <property type="component" value="Unassembled WGS sequence"/>
</dbReference>
<accession>A0A0B0NDU2</accession>
<reference evidence="3" key="2">
    <citation type="submission" date="2014-09" db="EMBL/GenBank/DDBJ databases">
        <authorList>
            <person name="Mudge J."/>
            <person name="Ramaraj T."/>
            <person name="Lindquist I.E."/>
            <person name="Bharti A.K."/>
            <person name="Sundararajan A."/>
            <person name="Cameron C.T."/>
            <person name="Woodward J.E."/>
            <person name="May G.D."/>
            <person name="Brubaker C."/>
            <person name="Broadhvest J."/>
            <person name="Wilkins T.A."/>
        </authorList>
    </citation>
    <scope>NUCLEOTIDE SEQUENCE</scope>
    <source>
        <strain evidence="3">cv. AKA8401</strain>
    </source>
</reference>
<dbReference type="EMBL" id="KN394654">
    <property type="protein sequence ID" value="KHG10812.1"/>
    <property type="molecule type" value="Genomic_DNA"/>
</dbReference>
<evidence type="ECO:0000313" key="1">
    <source>
        <dbReference type="EMBL" id="KHG10812.1"/>
    </source>
</evidence>
<reference evidence="1" key="1">
    <citation type="submission" date="2014-09" db="EMBL/GenBank/DDBJ databases">
        <title>G. arboreum L. cv. AKA8401 A2 genome assembly version 1.0.</title>
        <authorList>
            <person name="Mudge J."/>
            <person name="Ramaraj T."/>
            <person name="Lindquist I.E."/>
            <person name="Bharti A.K."/>
            <person name="Sundararajan A."/>
            <person name="Cameron C.T."/>
            <person name="Woodward J.E."/>
            <person name="May G.D."/>
            <person name="Brubaker C."/>
            <person name="Broadhvest J."/>
            <person name="Wilkins T.A."/>
        </authorList>
    </citation>
    <scope>NUCLEOTIDE SEQUENCE</scope>
</reference>
<sequence length="72" mass="8319">MSGTCISIEMRASVRHVWDMHQPRDIQASCKTCLGHDIEMRASVRPVWDMASCRQSSSWIIASRRRSQSHYP</sequence>
<evidence type="ECO:0000313" key="2">
    <source>
        <dbReference type="EMBL" id="KHG26373.1"/>
    </source>
</evidence>
<dbReference type="EMBL" id="KN436226">
    <property type="protein sequence ID" value="KHG26373.1"/>
    <property type="molecule type" value="Genomic_DNA"/>
</dbReference>
<evidence type="ECO:0000313" key="3">
    <source>
        <dbReference type="Proteomes" id="UP000032142"/>
    </source>
</evidence>
<proteinExistence type="predicted"/>
<protein>
    <submittedName>
        <fullName evidence="1">Uncharacterized protein</fullName>
    </submittedName>
</protein>
<gene>
    <name evidence="2" type="ORF">F383_01493</name>
    <name evidence="1" type="ORF">F383_13527</name>
</gene>